<organism evidence="1 2">
    <name type="scientific">Novipirellula herctigrandis</name>
    <dbReference type="NCBI Taxonomy" id="2527986"/>
    <lineage>
        <taxon>Bacteria</taxon>
        <taxon>Pseudomonadati</taxon>
        <taxon>Planctomycetota</taxon>
        <taxon>Planctomycetia</taxon>
        <taxon>Pirellulales</taxon>
        <taxon>Pirellulaceae</taxon>
        <taxon>Novipirellula</taxon>
    </lineage>
</organism>
<comment type="caution">
    <text evidence="1">The sequence shown here is derived from an EMBL/GenBank/DDBJ whole genome shotgun (WGS) entry which is preliminary data.</text>
</comment>
<reference evidence="1 2" key="1">
    <citation type="submission" date="2019-02" db="EMBL/GenBank/DDBJ databases">
        <title>Deep-cultivation of Planctomycetes and their phenomic and genomic characterization uncovers novel biology.</title>
        <authorList>
            <person name="Wiegand S."/>
            <person name="Jogler M."/>
            <person name="Boedeker C."/>
            <person name="Pinto D."/>
            <person name="Vollmers J."/>
            <person name="Rivas-Marin E."/>
            <person name="Kohn T."/>
            <person name="Peeters S.H."/>
            <person name="Heuer A."/>
            <person name="Rast P."/>
            <person name="Oberbeckmann S."/>
            <person name="Bunk B."/>
            <person name="Jeske O."/>
            <person name="Meyerdierks A."/>
            <person name="Storesund J.E."/>
            <person name="Kallscheuer N."/>
            <person name="Luecker S."/>
            <person name="Lage O.M."/>
            <person name="Pohl T."/>
            <person name="Merkel B.J."/>
            <person name="Hornburger P."/>
            <person name="Mueller R.-W."/>
            <person name="Bruemmer F."/>
            <person name="Labrenz M."/>
            <person name="Spormann A.M."/>
            <person name="Op Den Camp H."/>
            <person name="Overmann J."/>
            <person name="Amann R."/>
            <person name="Jetten M.S.M."/>
            <person name="Mascher T."/>
            <person name="Medema M.H."/>
            <person name="Devos D.P."/>
            <person name="Kaster A.-K."/>
            <person name="Ovreas L."/>
            <person name="Rohde M."/>
            <person name="Galperin M.Y."/>
            <person name="Jogler C."/>
        </authorList>
    </citation>
    <scope>NUCLEOTIDE SEQUENCE [LARGE SCALE GENOMIC DNA]</scope>
    <source>
        <strain evidence="1 2">CA13</strain>
    </source>
</reference>
<dbReference type="InterPro" id="IPR029063">
    <property type="entry name" value="SAM-dependent_MTases_sf"/>
</dbReference>
<gene>
    <name evidence="1" type="ORF">CA13_33770</name>
</gene>
<evidence type="ECO:0008006" key="3">
    <source>
        <dbReference type="Google" id="ProtNLM"/>
    </source>
</evidence>
<accession>A0A5C5Z3F9</accession>
<dbReference type="EMBL" id="SJPJ01000001">
    <property type="protein sequence ID" value="TWT81922.1"/>
    <property type="molecule type" value="Genomic_DNA"/>
</dbReference>
<dbReference type="Proteomes" id="UP000315010">
    <property type="component" value="Unassembled WGS sequence"/>
</dbReference>
<dbReference type="AlphaFoldDB" id="A0A5C5Z3F9"/>
<dbReference type="Gene3D" id="3.40.50.150">
    <property type="entry name" value="Vaccinia Virus protein VP39"/>
    <property type="match status" value="1"/>
</dbReference>
<proteinExistence type="predicted"/>
<dbReference type="Pfam" id="PF13489">
    <property type="entry name" value="Methyltransf_23"/>
    <property type="match status" value="1"/>
</dbReference>
<sequence>MKLLVGIVNYGTANDHYLERVLSDLRSISIDKDIVLFCDRPKDFGSDVEVRIGVPDEGPLYMPLLPRRLFAEKAGQYDVYIGLEDDTPIEERHVRAFVEASNQCDEKTMPGFLRWEHWPDGSVHIDTVHRNFSWDPFSPTRFGDWVFAELTNLQAAVLMFTQKHLDCAMASPHFCDIFSPTRVFQLIERASTQLFEECGLRRVIPVSHIDDFLFPHLANRFHKQRIGLRRALFDAQIKALIETADGKKTPQKLLEPFTALASPTWDKNFDETEEEVFLEPSDGAAREMLWLGASGSDAEHALVKSGHNVTGIPLDSIVSASAESIGVKVTSASWSEAKKELHEKSFDVICVAHMLERLEDPVGLLEWLDRCLTDGGSIVATVPNFDCWWNYPDTSKSMKSQTGFESPWTYNQTGLHFTTPRLVRDWFRDAGFDASIELRLTDGCKRYHWMTLGLAKKQFSREMVIRATSRR</sequence>
<dbReference type="SUPFAM" id="SSF53335">
    <property type="entry name" value="S-adenosyl-L-methionine-dependent methyltransferases"/>
    <property type="match status" value="1"/>
</dbReference>
<protein>
    <recommendedName>
        <fullName evidence="3">Bifunctional 3-demethylubiquinone-9 3-methyltransferase/ 2-octaprenyl-6-hydroxy phenol methylase</fullName>
    </recommendedName>
</protein>
<evidence type="ECO:0000313" key="1">
    <source>
        <dbReference type="EMBL" id="TWT81922.1"/>
    </source>
</evidence>
<keyword evidence="2" id="KW-1185">Reference proteome</keyword>
<evidence type="ECO:0000313" key="2">
    <source>
        <dbReference type="Proteomes" id="UP000315010"/>
    </source>
</evidence>
<name>A0A5C5Z3F9_9BACT</name>